<dbReference type="KEGG" id="cbd:CBUD_2151"/>
<accession>A9KDA7</accession>
<organism evidence="2 3">
    <name type="scientific">Coxiella burnetii (strain Dugway 5J108-111)</name>
    <dbReference type="NCBI Taxonomy" id="434922"/>
    <lineage>
        <taxon>Bacteria</taxon>
        <taxon>Pseudomonadati</taxon>
        <taxon>Pseudomonadota</taxon>
        <taxon>Gammaproteobacteria</taxon>
        <taxon>Legionellales</taxon>
        <taxon>Coxiellaceae</taxon>
        <taxon>Coxiella</taxon>
    </lineage>
</organism>
<protein>
    <submittedName>
        <fullName evidence="2">Uncharacterized protein</fullName>
    </submittedName>
</protein>
<name>A9KDA7_COXBN</name>
<feature type="region of interest" description="Disordered" evidence="1">
    <location>
        <begin position="200"/>
        <end position="222"/>
    </location>
</feature>
<dbReference type="EMBL" id="CP000733">
    <property type="protein sequence ID" value="ABS76945.1"/>
    <property type="molecule type" value="Genomic_DNA"/>
</dbReference>
<gene>
    <name evidence="2" type="ordered locus">CBUD_2151</name>
</gene>
<dbReference type="HOGENOM" id="CLU_1243615_0_0_6"/>
<sequence>MSRGEFNSHKDSYLVDPYFIPGVFSETTPITQEDLTRACSEDAEDREKKWNNIRVRLAEVKLMGWLYAHGVDLAKQARILEPISFDERVILPHYFSENIERETEENKTDTPPRNENPRLRVLQRFYAEATPEACLEIFLQFYQEVYIERLQAPSNLGLVGRYNENISPLLDDLERAYQAARNEETKGEELITSQVNFWTLSPRKDSDDSSGDDSSLGRAPAP</sequence>
<dbReference type="Proteomes" id="UP000008555">
    <property type="component" value="Chromosome"/>
</dbReference>
<dbReference type="AlphaFoldDB" id="A9KDA7"/>
<evidence type="ECO:0000256" key="1">
    <source>
        <dbReference type="SAM" id="MobiDB-lite"/>
    </source>
</evidence>
<evidence type="ECO:0000313" key="3">
    <source>
        <dbReference type="Proteomes" id="UP000008555"/>
    </source>
</evidence>
<evidence type="ECO:0000313" key="2">
    <source>
        <dbReference type="EMBL" id="ABS76945.1"/>
    </source>
</evidence>
<reference evidence="2 3" key="1">
    <citation type="journal article" date="2009" name="Infect. Immun.">
        <title>Comparative genomics reveal extensive transposon-mediated genomic plasticity and diversity among potential effector proteins within the genus Coxiella.</title>
        <authorList>
            <person name="Beare P.A."/>
            <person name="Unsworth N."/>
            <person name="Andoh M."/>
            <person name="Voth D.E."/>
            <person name="Omsland A."/>
            <person name="Gilk S.D."/>
            <person name="Williams K.P."/>
            <person name="Sobral B.W."/>
            <person name="Kupko J.J.III."/>
            <person name="Porcella S.F."/>
            <person name="Samuel J.E."/>
            <person name="Heinzen R.A."/>
        </authorList>
    </citation>
    <scope>NUCLEOTIDE SEQUENCE [LARGE SCALE GENOMIC DNA]</scope>
    <source>
        <strain evidence="2 3">Dugway 5J108-111</strain>
    </source>
</reference>
<proteinExistence type="predicted"/>